<evidence type="ECO:0000313" key="2">
    <source>
        <dbReference type="EMBL" id="CAE1152885.1"/>
    </source>
</evidence>
<feature type="transmembrane region" description="Helical" evidence="1">
    <location>
        <begin position="38"/>
        <end position="60"/>
    </location>
</feature>
<reference evidence="2" key="1">
    <citation type="submission" date="2021-01" db="EMBL/GenBank/DDBJ databases">
        <authorList>
            <person name="Li R."/>
            <person name="Bekaert M."/>
        </authorList>
    </citation>
    <scope>NUCLEOTIDE SEQUENCE</scope>
    <source>
        <strain evidence="2">Farmed</strain>
    </source>
</reference>
<organism evidence="2 3">
    <name type="scientific">Acanthosepion pharaonis</name>
    <name type="common">Pharaoh cuttlefish</name>
    <name type="synonym">Sepia pharaonis</name>
    <dbReference type="NCBI Taxonomy" id="158019"/>
    <lineage>
        <taxon>Eukaryota</taxon>
        <taxon>Metazoa</taxon>
        <taxon>Spiralia</taxon>
        <taxon>Lophotrochozoa</taxon>
        <taxon>Mollusca</taxon>
        <taxon>Cephalopoda</taxon>
        <taxon>Coleoidea</taxon>
        <taxon>Decapodiformes</taxon>
        <taxon>Sepiida</taxon>
        <taxon>Sepiina</taxon>
        <taxon>Sepiidae</taxon>
        <taxon>Acanthosepion</taxon>
    </lineage>
</organism>
<protein>
    <submittedName>
        <fullName evidence="2">Uncharacterized protein</fullName>
    </submittedName>
</protein>
<dbReference type="Proteomes" id="UP000597762">
    <property type="component" value="Unassembled WGS sequence"/>
</dbReference>
<keyword evidence="3" id="KW-1185">Reference proteome</keyword>
<keyword evidence="1" id="KW-0472">Membrane</keyword>
<accession>A0A812ASJ5</accession>
<keyword evidence="1" id="KW-0812">Transmembrane</keyword>
<proteinExistence type="predicted"/>
<gene>
    <name evidence="2" type="ORF">SPHA_3613</name>
</gene>
<dbReference type="EMBL" id="CAHIKZ030000109">
    <property type="protein sequence ID" value="CAE1152885.1"/>
    <property type="molecule type" value="Genomic_DNA"/>
</dbReference>
<keyword evidence="1" id="KW-1133">Transmembrane helix</keyword>
<evidence type="ECO:0000313" key="3">
    <source>
        <dbReference type="Proteomes" id="UP000597762"/>
    </source>
</evidence>
<dbReference type="AlphaFoldDB" id="A0A812ASJ5"/>
<comment type="caution">
    <text evidence="2">The sequence shown here is derived from an EMBL/GenBank/DDBJ whole genome shotgun (WGS) entry which is preliminary data.</text>
</comment>
<evidence type="ECO:0000256" key="1">
    <source>
        <dbReference type="SAM" id="Phobius"/>
    </source>
</evidence>
<name>A0A812ASJ5_ACAPH</name>
<feature type="transmembrane region" description="Helical" evidence="1">
    <location>
        <begin position="7"/>
        <end position="32"/>
    </location>
</feature>
<sequence>MKTNIYLSIYLSIFGFFPSKSLISFSLLHSFYPISTSVLFISIYLSIYPSIKSFFLLSFLSSSSSSETTLPFSTPAASDSHACPVARDTNFRNNDLPVTRDYYKTRFDINSLCLQLIPEEPLHNHSCVTRRILLLGSPVYRDIPLIELNEAKNKCIFFDLSSFVLDSELVNSARMDKRVIWCIQNIRCHFKISPLSAIISILLQIIKEIAICH</sequence>